<feature type="compositionally biased region" description="Basic and acidic residues" evidence="5">
    <location>
        <begin position="465"/>
        <end position="480"/>
    </location>
</feature>
<dbReference type="PANTHER" id="PTHR14588">
    <property type="entry name" value="DDB1- AND CUL4-ASSOCIATED FACTOR 10"/>
    <property type="match status" value="1"/>
</dbReference>
<dbReference type="GO" id="GO:0080008">
    <property type="term" value="C:Cul4-RING E3 ubiquitin ligase complex"/>
    <property type="evidence" value="ECO:0007669"/>
    <property type="project" value="TreeGrafter"/>
</dbReference>
<sequence length="676" mass="76454">MPKVRTRQANNLWLRQRELGIKFPLGHVDHFHKTLYSSIQPVTSWDHALSAAAAHGGVFNLEYSPDGSLLLAACEKKSILMFDPLRRSLIHAIDNAHNDCVNCVRFLDQRMFATCSDDSTVALWDARNLKNRIRTLQGHSNWVKNIEYSPKDSLLLTSGFDGSIYTWDINSFTENSILYTRVFHTNGLMRTRLSPDASKMLISTTSGYLIIIHNLKLSTLTQDLAGFRPNMYRLMQSSQTTIPNVATFTHLFSHSRTHNRVEFLTDFPVGDDAEIISSLQVHPQGWCALSRNVSNGEKSEWTCIHDIQERDISSTSDQTKEGEETTPQFNEIPVEELEDFQQPQPSRSGITSSFLVESPNNRVRVVHTTTSDSRSNAAGFSDNAPSVRSSRNNWQSASRRASRSQSRNSRLDRNATRANFGAIEVSSSSSSSDSRVSADRDDRQGDRYIYAADIYAADESILEEGSDRDQERESGQDYRSPRPNSHLNYLRPRNMIENFPTGNIELHVSTTDVWEAHVAIREARLRRERDWLSRSSNNTVVIIGDRIRVQNRNRQGQQTMYAIPRNRMIHQNTPRLTHYIEEPNVGSGYIKELCFSADGRLICSPFGYGVRLLAFSSDCSELSNCVPPYNESVRLHELAINTSHSGIVVSTKFSPRHCLLVSGCLSGKIVWHQPVV</sequence>
<dbReference type="OrthoDB" id="20669at2759"/>
<proteinExistence type="inferred from homology"/>
<evidence type="ECO:0000313" key="7">
    <source>
        <dbReference type="Proteomes" id="UP000752696"/>
    </source>
</evidence>
<evidence type="ECO:0000256" key="4">
    <source>
        <dbReference type="PROSITE-ProRule" id="PRU00221"/>
    </source>
</evidence>
<accession>A0A6V7H939</accession>
<evidence type="ECO:0000256" key="3">
    <source>
        <dbReference type="ARBA" id="ARBA00022737"/>
    </source>
</evidence>
<feature type="non-terminal residue" evidence="6">
    <location>
        <position position="1"/>
    </location>
</feature>
<dbReference type="InterPro" id="IPR001680">
    <property type="entry name" value="WD40_rpt"/>
</dbReference>
<name>A0A6V7H939_9HYME</name>
<dbReference type="PROSITE" id="PS50082">
    <property type="entry name" value="WD_REPEATS_2"/>
    <property type="match status" value="2"/>
</dbReference>
<feature type="compositionally biased region" description="Low complexity" evidence="5">
    <location>
        <begin position="425"/>
        <end position="435"/>
    </location>
</feature>
<dbReference type="PROSITE" id="PS50294">
    <property type="entry name" value="WD_REPEATS_REGION"/>
    <property type="match status" value="1"/>
</dbReference>
<dbReference type="PROSITE" id="PS00678">
    <property type="entry name" value="WD_REPEATS_1"/>
    <property type="match status" value="1"/>
</dbReference>
<feature type="compositionally biased region" description="Polar residues" evidence="5">
    <location>
        <begin position="368"/>
        <end position="387"/>
    </location>
</feature>
<dbReference type="Pfam" id="PF00400">
    <property type="entry name" value="WD40"/>
    <property type="match status" value="3"/>
</dbReference>
<dbReference type="PANTHER" id="PTHR14588:SF2">
    <property type="entry name" value="DDB1- AND CUL4-ASSOCIATED FACTOR 10"/>
    <property type="match status" value="1"/>
</dbReference>
<dbReference type="InterPro" id="IPR036322">
    <property type="entry name" value="WD40_repeat_dom_sf"/>
</dbReference>
<evidence type="ECO:0000256" key="2">
    <source>
        <dbReference type="ARBA" id="ARBA00022574"/>
    </source>
</evidence>
<dbReference type="SMART" id="SM00320">
    <property type="entry name" value="WD40"/>
    <property type="match status" value="5"/>
</dbReference>
<dbReference type="SUPFAM" id="SSF50978">
    <property type="entry name" value="WD40 repeat-like"/>
    <property type="match status" value="1"/>
</dbReference>
<dbReference type="EMBL" id="CAJDYZ010009336">
    <property type="protein sequence ID" value="CAD1476393.1"/>
    <property type="molecule type" value="Genomic_DNA"/>
</dbReference>
<evidence type="ECO:0000256" key="1">
    <source>
        <dbReference type="ARBA" id="ARBA00005903"/>
    </source>
</evidence>
<dbReference type="InterPro" id="IPR019775">
    <property type="entry name" value="WD40_repeat_CS"/>
</dbReference>
<dbReference type="InterPro" id="IPR015943">
    <property type="entry name" value="WD40/YVTN_repeat-like_dom_sf"/>
</dbReference>
<feature type="region of interest" description="Disordered" evidence="5">
    <location>
        <begin position="368"/>
        <end position="443"/>
    </location>
</feature>
<keyword evidence="2 4" id="KW-0853">WD repeat</keyword>
<feature type="region of interest" description="Disordered" evidence="5">
    <location>
        <begin position="460"/>
        <end position="487"/>
    </location>
</feature>
<evidence type="ECO:0000256" key="5">
    <source>
        <dbReference type="SAM" id="MobiDB-lite"/>
    </source>
</evidence>
<dbReference type="FunFam" id="2.130.10.10:FF:000661">
    <property type="entry name" value="Uncharacterized protein, isoform A"/>
    <property type="match status" value="1"/>
</dbReference>
<gene>
    <name evidence="6" type="ORF">MHI_LOCUS641449</name>
</gene>
<comment type="similarity">
    <text evidence="1">Belongs to the WD repeat DCAF10 family.</text>
</comment>
<protein>
    <submittedName>
        <fullName evidence="6">Uncharacterized protein</fullName>
    </submittedName>
</protein>
<feature type="repeat" description="WD" evidence="4">
    <location>
        <begin position="94"/>
        <end position="134"/>
    </location>
</feature>
<dbReference type="AlphaFoldDB" id="A0A6V7H939"/>
<dbReference type="Proteomes" id="UP000752696">
    <property type="component" value="Unassembled WGS sequence"/>
</dbReference>
<keyword evidence="7" id="KW-1185">Reference proteome</keyword>
<evidence type="ECO:0000313" key="6">
    <source>
        <dbReference type="EMBL" id="CAD1476393.1"/>
    </source>
</evidence>
<feature type="compositionally biased region" description="Basic and acidic residues" evidence="5">
    <location>
        <begin position="308"/>
        <end position="323"/>
    </location>
</feature>
<dbReference type="InterPro" id="IPR039085">
    <property type="entry name" value="DCA10"/>
</dbReference>
<keyword evidence="3" id="KW-0677">Repeat</keyword>
<organism evidence="6 7">
    <name type="scientific">Heterotrigona itama</name>
    <dbReference type="NCBI Taxonomy" id="395501"/>
    <lineage>
        <taxon>Eukaryota</taxon>
        <taxon>Metazoa</taxon>
        <taxon>Ecdysozoa</taxon>
        <taxon>Arthropoda</taxon>
        <taxon>Hexapoda</taxon>
        <taxon>Insecta</taxon>
        <taxon>Pterygota</taxon>
        <taxon>Neoptera</taxon>
        <taxon>Endopterygota</taxon>
        <taxon>Hymenoptera</taxon>
        <taxon>Apocrita</taxon>
        <taxon>Aculeata</taxon>
        <taxon>Apoidea</taxon>
        <taxon>Anthophila</taxon>
        <taxon>Apidae</taxon>
        <taxon>Heterotrigona</taxon>
    </lineage>
</organism>
<feature type="compositionally biased region" description="Low complexity" evidence="5">
    <location>
        <begin position="388"/>
        <end position="408"/>
    </location>
</feature>
<dbReference type="Gene3D" id="2.130.10.10">
    <property type="entry name" value="YVTN repeat-like/Quinoprotein amine dehydrogenase"/>
    <property type="match status" value="1"/>
</dbReference>
<comment type="caution">
    <text evidence="6">The sequence shown here is derived from an EMBL/GenBank/DDBJ whole genome shotgun (WGS) entry which is preliminary data.</text>
</comment>
<feature type="repeat" description="WD" evidence="4">
    <location>
        <begin position="136"/>
        <end position="171"/>
    </location>
</feature>
<reference evidence="6" key="1">
    <citation type="submission" date="2020-07" db="EMBL/GenBank/DDBJ databases">
        <authorList>
            <person name="Nazaruddin N."/>
        </authorList>
    </citation>
    <scope>NUCLEOTIDE SEQUENCE</scope>
</reference>
<feature type="region of interest" description="Disordered" evidence="5">
    <location>
        <begin position="308"/>
        <end position="333"/>
    </location>
</feature>